<name>A0A9X9MGS8_BLUGR</name>
<feature type="transmembrane region" description="Helical" evidence="7">
    <location>
        <begin position="248"/>
        <end position="266"/>
    </location>
</feature>
<feature type="transmembrane region" description="Helical" evidence="7">
    <location>
        <begin position="396"/>
        <end position="416"/>
    </location>
</feature>
<proteinExistence type="predicted"/>
<feature type="transmembrane region" description="Helical" evidence="7">
    <location>
        <begin position="539"/>
        <end position="557"/>
    </location>
</feature>
<evidence type="ECO:0000313" key="8">
    <source>
        <dbReference type="EMBL" id="VDB87634.1"/>
    </source>
</evidence>
<feature type="transmembrane region" description="Helical" evidence="7">
    <location>
        <begin position="188"/>
        <end position="207"/>
    </location>
</feature>
<dbReference type="GO" id="GO:0005886">
    <property type="term" value="C:plasma membrane"/>
    <property type="evidence" value="ECO:0007669"/>
    <property type="project" value="TreeGrafter"/>
</dbReference>
<feature type="transmembrane region" description="Helical" evidence="7">
    <location>
        <begin position="148"/>
        <end position="168"/>
    </location>
</feature>
<evidence type="ECO:0000256" key="1">
    <source>
        <dbReference type="ARBA" id="ARBA00004141"/>
    </source>
</evidence>
<sequence>MSNKGYASDAESSTLVPSSLSGDIRRGHSLDTSLKQMHEESPLLSPQTEITEVGRLISSRDFDQEYIIPEDGEKKSILYMILLTISLGGLQLAWSVEISNGTPYLLSLGMSKSLMALVWIAGPLSGTLVQPYVGMLSDKCRSPWGKRTPFIIIGSAATIVSLLALGWVREIVVSFFGIFGSNPESQLVRSSVLILAVIFVYILDFSINTGMMIQMTMMIVDNKSCLCSYTDKHSSSGRNQGLETANSMASRAVGIGNIVGYVAGFVDMKPYLWFLGNSQFKILCAIACIALALTVLLSVSTIKERDPRLETQSNPGRTDFLTFFKTFYASIRRLPPLTRKVCEIQFFAWIGYFPQLFYSSSYIGDIYVQPYLKENPHMSLAELDSLYEKATRVGTLALLFYAITSLITNLLLPSFIAPSYDKSSATAITSRSSTQILVIRGFTLRRAWLYSHIIFSTCMFSTLIVRSVSAATALISIVGICWALTLWAPFAIISAEVSKRDALRRSRIAAARSSSQFDLAADANEDQAGVILGIHNMSIAAPQIFATVGSSIVFRFLQKPRGTPGDQSMSFVLAAGGIFTVVAAWLTSRMENERIEGEIIAETWSL</sequence>
<dbReference type="Proteomes" id="UP000324639">
    <property type="component" value="Chromosome Bgt_-06"/>
</dbReference>
<evidence type="ECO:0000256" key="2">
    <source>
        <dbReference type="ARBA" id="ARBA00022448"/>
    </source>
</evidence>
<dbReference type="SUPFAM" id="SSF103473">
    <property type="entry name" value="MFS general substrate transporter"/>
    <property type="match status" value="2"/>
</dbReference>
<comment type="subcellular location">
    <subcellularLocation>
        <location evidence="1">Membrane</location>
        <topology evidence="1">Multi-pass membrane protein</topology>
    </subcellularLocation>
</comment>
<evidence type="ECO:0000256" key="4">
    <source>
        <dbReference type="ARBA" id="ARBA00022989"/>
    </source>
</evidence>
<evidence type="ECO:0000313" key="9">
    <source>
        <dbReference type="Proteomes" id="UP000324639"/>
    </source>
</evidence>
<dbReference type="InterPro" id="IPR036259">
    <property type="entry name" value="MFS_trans_sf"/>
</dbReference>
<dbReference type="AlphaFoldDB" id="A0A9X9MGS8"/>
<feature type="transmembrane region" description="Helical" evidence="7">
    <location>
        <begin position="472"/>
        <end position="493"/>
    </location>
</feature>
<dbReference type="PANTHER" id="PTHR19432">
    <property type="entry name" value="SUGAR TRANSPORTER"/>
    <property type="match status" value="1"/>
</dbReference>
<keyword evidence="5 7" id="KW-0472">Membrane</keyword>
<feature type="transmembrane region" description="Helical" evidence="7">
    <location>
        <begin position="278"/>
        <end position="299"/>
    </location>
</feature>
<feature type="transmembrane region" description="Helical" evidence="7">
    <location>
        <begin position="569"/>
        <end position="587"/>
    </location>
</feature>
<feature type="region of interest" description="Disordered" evidence="6">
    <location>
        <begin position="1"/>
        <end position="24"/>
    </location>
</feature>
<keyword evidence="4 7" id="KW-1133">Transmembrane helix</keyword>
<gene>
    <name evidence="8" type="ORF">BGT96224V316_LOCUS4037</name>
</gene>
<keyword evidence="9" id="KW-1185">Reference proteome</keyword>
<organism evidence="8 9">
    <name type="scientific">Blumeria graminis f. sp. tritici</name>
    <dbReference type="NCBI Taxonomy" id="62690"/>
    <lineage>
        <taxon>Eukaryota</taxon>
        <taxon>Fungi</taxon>
        <taxon>Dikarya</taxon>
        <taxon>Ascomycota</taxon>
        <taxon>Pezizomycotina</taxon>
        <taxon>Leotiomycetes</taxon>
        <taxon>Erysiphales</taxon>
        <taxon>Erysiphaceae</taxon>
        <taxon>Blumeria</taxon>
    </lineage>
</organism>
<dbReference type="GO" id="GO:0008506">
    <property type="term" value="F:sucrose:proton symporter activity"/>
    <property type="evidence" value="ECO:0007669"/>
    <property type="project" value="TreeGrafter"/>
</dbReference>
<feature type="transmembrane region" description="Helical" evidence="7">
    <location>
        <begin position="77"/>
        <end position="96"/>
    </location>
</feature>
<evidence type="ECO:0000256" key="5">
    <source>
        <dbReference type="ARBA" id="ARBA00023136"/>
    </source>
</evidence>
<accession>A0A9X9MGS8</accession>
<protein>
    <submittedName>
        <fullName evidence="8">Bgt-474</fullName>
    </submittedName>
</protein>
<feature type="transmembrane region" description="Helical" evidence="7">
    <location>
        <begin position="447"/>
        <end position="465"/>
    </location>
</feature>
<evidence type="ECO:0000256" key="3">
    <source>
        <dbReference type="ARBA" id="ARBA00022692"/>
    </source>
</evidence>
<reference evidence="8 9" key="1">
    <citation type="submission" date="2018-08" db="EMBL/GenBank/DDBJ databases">
        <authorList>
            <person name="Muller C M."/>
        </authorList>
    </citation>
    <scope>NUCLEOTIDE SEQUENCE [LARGE SCALE GENOMIC DNA]</scope>
</reference>
<evidence type="ECO:0000256" key="7">
    <source>
        <dbReference type="SAM" id="Phobius"/>
    </source>
</evidence>
<feature type="compositionally biased region" description="Polar residues" evidence="6">
    <location>
        <begin position="1"/>
        <end position="21"/>
    </location>
</feature>
<keyword evidence="3 7" id="KW-0812">Transmembrane</keyword>
<dbReference type="PANTHER" id="PTHR19432:SF35">
    <property type="entry name" value="SOLUTE CARRIER FAMILY 45 MEMBER 3 ISOFORM X1"/>
    <property type="match status" value="1"/>
</dbReference>
<dbReference type="Gene3D" id="1.20.1250.20">
    <property type="entry name" value="MFS general substrate transporter like domains"/>
    <property type="match status" value="1"/>
</dbReference>
<feature type="transmembrane region" description="Helical" evidence="7">
    <location>
        <begin position="116"/>
        <end position="136"/>
    </location>
</feature>
<dbReference type="EMBL" id="LR026989">
    <property type="protein sequence ID" value="VDB87634.1"/>
    <property type="molecule type" value="Genomic_DNA"/>
</dbReference>
<keyword evidence="2" id="KW-0813">Transport</keyword>
<evidence type="ECO:0000256" key="6">
    <source>
        <dbReference type="SAM" id="MobiDB-lite"/>
    </source>
</evidence>